<evidence type="ECO:0000313" key="2">
    <source>
        <dbReference type="EMBL" id="CAL6060121.1"/>
    </source>
</evidence>
<evidence type="ECO:0000313" key="1">
    <source>
        <dbReference type="EMBL" id="CAI9936489.1"/>
    </source>
</evidence>
<accession>A0AA86U1A5</accession>
<dbReference type="EMBL" id="CAXDID020000229">
    <property type="protein sequence ID" value="CAL6060121.1"/>
    <property type="molecule type" value="Genomic_DNA"/>
</dbReference>
<sequence>MQYNDMIIFDMLEHVSTTQNVLEQTETLNQLINNAPLSKLIQYAANNQVYIAALHVIYHKMSSYTINDIIYLLSFVNELNYGKIAQIISVFCRQNVQFLAQIVAQIMNFPTIKQKLNMLISICRINPMKRRLVWKQLELQAIINQLTTVQEQIQFINLLTLLIEFEKEVDYRFFVQFIPLFIQDDFSSHVKQLFITLMQMFDIRSHHCQEYKLFQEFYVCFTNEFQNAKYMNLYNMTQVLYDFTDCVFNHFQAEDQQILIQVLNALLMHDSPLIYILVLKIMANCSLKDLLDYNLILNRCMTFINKDSYPNITHIQKQPLTIQEQYLQVHDIIDDQLLKSKFYSINLNDTLFTVAQLVQNNQNNITYFSQILSTINQQSLSEAEASYHVLNVLLVNMPPQYFELMIELLTQSQYSDDVLELHLQILKKSLKLQQTKDSLQRIVQYLLELKNNHALQLITYIFEWPNNIELMFKANNTEDRFDPQIYDFIESFTNDLQNQHICNLVKKHVGITITNDALDTEIQNILPMLNNFEENFHNSSNNRSQFRHLAKCVHHNLKNSILPSQNMIQFVNISVSSLISSMISHPLVHSGVFPSNIITAKPNEQLNQIAAFQSDMLYQLCEIIYCLPNKLLLQKMIQVPFEYSYKILQFINKQKESLKEAQFIVESIIRKLDNQICLETIKSSIADETQFEIAQIHYKSIVIKNIGRTELNNFDQFKILYEYSTMIGLQESVMVILEQNYYDNYVNHEIINYLMHTNNQKVTKYIAKCTHLAKIMGQLEIIRQYFNNFEDGEHMQNEIVQLQTFWEMQQQLSQWFINLTNE</sequence>
<proteinExistence type="predicted"/>
<name>A0AA86U1A5_9EUKA</name>
<keyword evidence="3" id="KW-1185">Reference proteome</keyword>
<evidence type="ECO:0000313" key="3">
    <source>
        <dbReference type="Proteomes" id="UP001642409"/>
    </source>
</evidence>
<protein>
    <submittedName>
        <fullName evidence="2">Hypothetical_protein</fullName>
    </submittedName>
</protein>
<gene>
    <name evidence="1" type="ORF">HINF_LOCUS24134</name>
    <name evidence="2" type="ORF">HINF_LOCUS49071</name>
</gene>
<organism evidence="1">
    <name type="scientific">Hexamita inflata</name>
    <dbReference type="NCBI Taxonomy" id="28002"/>
    <lineage>
        <taxon>Eukaryota</taxon>
        <taxon>Metamonada</taxon>
        <taxon>Diplomonadida</taxon>
        <taxon>Hexamitidae</taxon>
        <taxon>Hexamitinae</taxon>
        <taxon>Hexamita</taxon>
    </lineage>
</organism>
<reference evidence="1" key="1">
    <citation type="submission" date="2023-06" db="EMBL/GenBank/DDBJ databases">
        <authorList>
            <person name="Kurt Z."/>
        </authorList>
    </citation>
    <scope>NUCLEOTIDE SEQUENCE</scope>
</reference>
<comment type="caution">
    <text evidence="1">The sequence shown here is derived from an EMBL/GenBank/DDBJ whole genome shotgun (WGS) entry which is preliminary data.</text>
</comment>
<reference evidence="2 3" key="2">
    <citation type="submission" date="2024-07" db="EMBL/GenBank/DDBJ databases">
        <authorList>
            <person name="Akdeniz Z."/>
        </authorList>
    </citation>
    <scope>NUCLEOTIDE SEQUENCE [LARGE SCALE GENOMIC DNA]</scope>
</reference>
<dbReference type="AlphaFoldDB" id="A0AA86U1A5"/>
<dbReference type="EMBL" id="CATOUU010000637">
    <property type="protein sequence ID" value="CAI9936489.1"/>
    <property type="molecule type" value="Genomic_DNA"/>
</dbReference>
<dbReference type="Proteomes" id="UP001642409">
    <property type="component" value="Unassembled WGS sequence"/>
</dbReference>